<keyword evidence="1" id="KW-0812">Transmembrane</keyword>
<evidence type="ECO:0000259" key="3">
    <source>
        <dbReference type="Pfam" id="PF21922"/>
    </source>
</evidence>
<dbReference type="Pfam" id="PF00905">
    <property type="entry name" value="Transpeptidase"/>
    <property type="match status" value="1"/>
</dbReference>
<comment type="caution">
    <text evidence="4">The sequence shown here is derived from an EMBL/GenBank/DDBJ whole genome shotgun (WGS) entry which is preliminary data.</text>
</comment>
<dbReference type="Proteomes" id="UP000522163">
    <property type="component" value="Unassembled WGS sequence"/>
</dbReference>
<organism evidence="4 5">
    <name type="scientific">Oribacterium sinus</name>
    <dbReference type="NCBI Taxonomy" id="237576"/>
    <lineage>
        <taxon>Bacteria</taxon>
        <taxon>Bacillati</taxon>
        <taxon>Bacillota</taxon>
        <taxon>Clostridia</taxon>
        <taxon>Lachnospirales</taxon>
        <taxon>Lachnospiraceae</taxon>
        <taxon>Oribacterium</taxon>
    </lineage>
</organism>
<dbReference type="InterPro" id="IPR012338">
    <property type="entry name" value="Beta-lactam/transpept-like"/>
</dbReference>
<dbReference type="GO" id="GO:0005886">
    <property type="term" value="C:plasma membrane"/>
    <property type="evidence" value="ECO:0007669"/>
    <property type="project" value="TreeGrafter"/>
</dbReference>
<dbReference type="SUPFAM" id="SSF56601">
    <property type="entry name" value="beta-lactamase/transpeptidase-like"/>
    <property type="match status" value="1"/>
</dbReference>
<keyword evidence="1" id="KW-1133">Transmembrane helix</keyword>
<feature type="transmembrane region" description="Helical" evidence="1">
    <location>
        <begin position="21"/>
        <end position="42"/>
    </location>
</feature>
<dbReference type="GO" id="GO:0051301">
    <property type="term" value="P:cell division"/>
    <property type="evidence" value="ECO:0007669"/>
    <property type="project" value="UniProtKB-KW"/>
</dbReference>
<dbReference type="RefSeq" id="WP_183684504.1">
    <property type="nucleotide sequence ID" value="NZ_JACHHH010000010.1"/>
</dbReference>
<dbReference type="Gene3D" id="3.90.1310.10">
    <property type="entry name" value="Penicillin-binding protein 2a (Domain 2)"/>
    <property type="match status" value="1"/>
</dbReference>
<sequence>MKKYNNSRRKPSNREMKGITYFFVLLFFSMIVYFCYFMLVLAPNQISSPYNARIDYLSSKVIRGSILSSDGKVLAKTETGEGGEKRVYPQGIAFSHPIGYSSKGKTGVESMANFYLSRSSINPLQKIINQAEEIKNPGDSVVLSLNSSLQSLAYSLLKDKKGSIVCMNPKTGRILAMVSAPSFTEEDIQNNWEALTSSDNKDGNLLNRATQGLYPPGSTFKLLMALEYIREHPADWQSFSYTCKGEYVDPENSSYVVHCYNGEVHGKVDLESAIADSCNSAFAKLGTEIDPTRLKALAESFYYNQKIDIGLSANAGQFTLAENADVWDKMQTAIGQGATLCTPLQNLCMVSAIANGGNLVYPSLLASVQNANGTTVKEFPYGESHSLLSQGESDALKQFMRKVVTEGTASALQTDDYKVCGKTGSAQVKVGNDLKTNAWFVGFAPMEDPEIAISVIVEEGETGGKTAAPIARKVLDQYFHKEG</sequence>
<evidence type="ECO:0000259" key="2">
    <source>
        <dbReference type="Pfam" id="PF00905"/>
    </source>
</evidence>
<dbReference type="InterPro" id="IPR054120">
    <property type="entry name" value="PBPA_dimer"/>
</dbReference>
<feature type="domain" description="Penicillin binding protein A dimerisation" evidence="3">
    <location>
        <begin position="63"/>
        <end position="140"/>
    </location>
</feature>
<dbReference type="InterPro" id="IPR050515">
    <property type="entry name" value="Beta-lactam/transpept"/>
</dbReference>
<proteinExistence type="predicted"/>
<evidence type="ECO:0000256" key="1">
    <source>
        <dbReference type="SAM" id="Phobius"/>
    </source>
</evidence>
<evidence type="ECO:0000313" key="4">
    <source>
        <dbReference type="EMBL" id="MBB6041970.1"/>
    </source>
</evidence>
<dbReference type="GO" id="GO:0008658">
    <property type="term" value="F:penicillin binding"/>
    <property type="evidence" value="ECO:0007669"/>
    <property type="project" value="InterPro"/>
</dbReference>
<dbReference type="GO" id="GO:0071555">
    <property type="term" value="P:cell wall organization"/>
    <property type="evidence" value="ECO:0007669"/>
    <property type="project" value="TreeGrafter"/>
</dbReference>
<dbReference type="AlphaFoldDB" id="A0A7W9SIB2"/>
<gene>
    <name evidence="4" type="ORF">HNQ46_001961</name>
</gene>
<protein>
    <submittedName>
        <fullName evidence="4">Cell division protein FtsI/penicillin-binding protein 2</fullName>
    </submittedName>
</protein>
<dbReference type="InterPro" id="IPR001460">
    <property type="entry name" value="PCN-bd_Tpept"/>
</dbReference>
<dbReference type="PANTHER" id="PTHR30627:SF24">
    <property type="entry name" value="PENICILLIN-BINDING PROTEIN 4B"/>
    <property type="match status" value="1"/>
</dbReference>
<keyword evidence="1" id="KW-0472">Membrane</keyword>
<dbReference type="Pfam" id="PF21922">
    <property type="entry name" value="PBP_dimer_2"/>
    <property type="match status" value="1"/>
</dbReference>
<reference evidence="4 5" key="1">
    <citation type="submission" date="2020-08" db="EMBL/GenBank/DDBJ databases">
        <title>Genomic Encyclopedia of Type Strains, Phase IV (KMG-IV): sequencing the most valuable type-strain genomes for metagenomic binning, comparative biology and taxonomic classification.</title>
        <authorList>
            <person name="Goeker M."/>
        </authorList>
    </citation>
    <scope>NUCLEOTIDE SEQUENCE [LARGE SCALE GENOMIC DNA]</scope>
    <source>
        <strain evidence="4 5">DSM 17245</strain>
    </source>
</reference>
<dbReference type="Gene3D" id="3.40.710.10">
    <property type="entry name" value="DD-peptidase/beta-lactamase superfamily"/>
    <property type="match status" value="1"/>
</dbReference>
<dbReference type="PANTHER" id="PTHR30627">
    <property type="entry name" value="PEPTIDOGLYCAN D,D-TRANSPEPTIDASE"/>
    <property type="match status" value="1"/>
</dbReference>
<keyword evidence="4" id="KW-0132">Cell division</keyword>
<dbReference type="GO" id="GO:0071972">
    <property type="term" value="F:peptidoglycan L,D-transpeptidase activity"/>
    <property type="evidence" value="ECO:0007669"/>
    <property type="project" value="TreeGrafter"/>
</dbReference>
<evidence type="ECO:0000313" key="5">
    <source>
        <dbReference type="Proteomes" id="UP000522163"/>
    </source>
</evidence>
<keyword evidence="4" id="KW-0131">Cell cycle</keyword>
<dbReference type="EMBL" id="JACHHH010000010">
    <property type="protein sequence ID" value="MBB6041970.1"/>
    <property type="molecule type" value="Genomic_DNA"/>
</dbReference>
<feature type="domain" description="Penicillin-binding protein transpeptidase" evidence="2">
    <location>
        <begin position="162"/>
        <end position="475"/>
    </location>
</feature>
<name>A0A7W9SIB2_9FIRM</name>
<accession>A0A7W9SIB2</accession>
<dbReference type="GeneID" id="85015492"/>